<feature type="domain" description="Zn(2)-C6 fungal-type" evidence="4">
    <location>
        <begin position="118"/>
        <end position="149"/>
    </location>
</feature>
<dbReference type="SMART" id="SM00066">
    <property type="entry name" value="GAL4"/>
    <property type="match status" value="1"/>
</dbReference>
<dbReference type="GeneID" id="38777916"/>
<evidence type="ECO:0000256" key="2">
    <source>
        <dbReference type="ARBA" id="ARBA00023242"/>
    </source>
</evidence>
<dbReference type="InterPro" id="IPR050613">
    <property type="entry name" value="Sec_Metabolite_Reg"/>
</dbReference>
<evidence type="ECO:0000259" key="4">
    <source>
        <dbReference type="PROSITE" id="PS50048"/>
    </source>
</evidence>
<sequence>MKMAVTSRVPISSIVEQKLARPQIALVCITFNAQSLAASRIQPLFPADAFIYQSLLGAPSGVMYPHFRASKFLSKTLSLRPDRLSDPTRRKKGDAVEAVKRTSEDDHRRKRRNRTTQSCLNCHTSKRMCDRKRPCGRCTQLGLTGLCIYEVDDPSPSNDTQDETLRLQKRVAELESIIRELKNKPHPRWIKSTKDAGIEKKRNNRTTASRRKGIPDIVISDTATPPPIERVVASSPTTHIFPDRPFDTYNHLTLDVNNCSPSPFAPASPSTDPISSPLLTPSSPLSPSSEHTPAPATQSDIGPDLSVLLSSYLAGQGGIEDNTFDDIFHDLSQSDMNVDDSHTGDHCGCLNDLTNYHIVLELSLRLRRAADMLTRFSEHESGARPCAISQGITELDRFASLALGNIAIPPELISPYSNHNMVANMGPHTTHSINFHGVLPPLLAPASTVTPSPYPLQSVLPWGVEGAATHTDHRSDSLMSWDPSRHRQ</sequence>
<dbReference type="CDD" id="cd00067">
    <property type="entry name" value="GAL4"/>
    <property type="match status" value="1"/>
</dbReference>
<dbReference type="InParanoid" id="A0A401GFQ6"/>
<dbReference type="InterPro" id="IPR001138">
    <property type="entry name" value="Zn2Cys6_DnaBD"/>
</dbReference>
<keyword evidence="2" id="KW-0539">Nucleus</keyword>
<protein>
    <recommendedName>
        <fullName evidence="4">Zn(2)-C6 fungal-type domain-containing protein</fullName>
    </recommendedName>
</protein>
<comment type="caution">
    <text evidence="5">The sequence shown here is derived from an EMBL/GenBank/DDBJ whole genome shotgun (WGS) entry which is preliminary data.</text>
</comment>
<dbReference type="GO" id="GO:0000981">
    <property type="term" value="F:DNA-binding transcription factor activity, RNA polymerase II-specific"/>
    <property type="evidence" value="ECO:0007669"/>
    <property type="project" value="InterPro"/>
</dbReference>
<reference evidence="5 6" key="1">
    <citation type="journal article" date="2018" name="Sci. Rep.">
        <title>Genome sequence of the cauliflower mushroom Sparassis crispa (Hanabiratake) and its association with beneficial usage.</title>
        <authorList>
            <person name="Kiyama R."/>
            <person name="Furutani Y."/>
            <person name="Kawaguchi K."/>
            <person name="Nakanishi T."/>
        </authorList>
    </citation>
    <scope>NUCLEOTIDE SEQUENCE [LARGE SCALE GENOMIC DNA]</scope>
</reference>
<dbReference type="Pfam" id="PF00172">
    <property type="entry name" value="Zn_clus"/>
    <property type="match status" value="1"/>
</dbReference>
<evidence type="ECO:0000313" key="5">
    <source>
        <dbReference type="EMBL" id="GBE80999.1"/>
    </source>
</evidence>
<feature type="region of interest" description="Disordered" evidence="3">
    <location>
        <begin position="263"/>
        <end position="300"/>
    </location>
</feature>
<name>A0A401GFQ6_9APHY</name>
<feature type="compositionally biased region" description="Low complexity" evidence="3">
    <location>
        <begin position="263"/>
        <end position="293"/>
    </location>
</feature>
<feature type="region of interest" description="Disordered" evidence="3">
    <location>
        <begin position="81"/>
        <end position="115"/>
    </location>
</feature>
<dbReference type="InterPro" id="IPR036864">
    <property type="entry name" value="Zn2-C6_fun-type_DNA-bd_sf"/>
</dbReference>
<gene>
    <name evidence="5" type="ORF">SCP_0307220</name>
</gene>
<evidence type="ECO:0000256" key="3">
    <source>
        <dbReference type="SAM" id="MobiDB-lite"/>
    </source>
</evidence>
<dbReference type="PROSITE" id="PS50048">
    <property type="entry name" value="ZN2_CY6_FUNGAL_2"/>
    <property type="match status" value="1"/>
</dbReference>
<feature type="region of interest" description="Disordered" evidence="3">
    <location>
        <begin position="199"/>
        <end position="244"/>
    </location>
</feature>
<proteinExistence type="predicted"/>
<dbReference type="GO" id="GO:0008270">
    <property type="term" value="F:zinc ion binding"/>
    <property type="evidence" value="ECO:0007669"/>
    <property type="project" value="InterPro"/>
</dbReference>
<comment type="subcellular location">
    <subcellularLocation>
        <location evidence="1">Nucleus</location>
    </subcellularLocation>
</comment>
<dbReference type="Gene3D" id="4.10.240.10">
    <property type="entry name" value="Zn(2)-C6 fungal-type DNA-binding domain"/>
    <property type="match status" value="1"/>
</dbReference>
<dbReference type="Proteomes" id="UP000287166">
    <property type="component" value="Unassembled WGS sequence"/>
</dbReference>
<evidence type="ECO:0000256" key="1">
    <source>
        <dbReference type="ARBA" id="ARBA00004123"/>
    </source>
</evidence>
<organism evidence="5 6">
    <name type="scientific">Sparassis crispa</name>
    <dbReference type="NCBI Taxonomy" id="139825"/>
    <lineage>
        <taxon>Eukaryota</taxon>
        <taxon>Fungi</taxon>
        <taxon>Dikarya</taxon>
        <taxon>Basidiomycota</taxon>
        <taxon>Agaricomycotina</taxon>
        <taxon>Agaricomycetes</taxon>
        <taxon>Polyporales</taxon>
        <taxon>Sparassidaceae</taxon>
        <taxon>Sparassis</taxon>
    </lineage>
</organism>
<feature type="compositionally biased region" description="Basic and acidic residues" evidence="3">
    <location>
        <begin position="81"/>
        <end position="107"/>
    </location>
</feature>
<dbReference type="RefSeq" id="XP_027611912.1">
    <property type="nucleotide sequence ID" value="XM_027756111.1"/>
</dbReference>
<dbReference type="AlphaFoldDB" id="A0A401GFQ6"/>
<feature type="compositionally biased region" description="Basic residues" evidence="3">
    <location>
        <begin position="202"/>
        <end position="212"/>
    </location>
</feature>
<dbReference type="SUPFAM" id="SSF57701">
    <property type="entry name" value="Zn2/Cys6 DNA-binding domain"/>
    <property type="match status" value="1"/>
</dbReference>
<keyword evidence="6" id="KW-1185">Reference proteome</keyword>
<evidence type="ECO:0000313" key="6">
    <source>
        <dbReference type="Proteomes" id="UP000287166"/>
    </source>
</evidence>
<dbReference type="GO" id="GO:0005634">
    <property type="term" value="C:nucleus"/>
    <property type="evidence" value="ECO:0007669"/>
    <property type="project" value="UniProtKB-SubCell"/>
</dbReference>
<dbReference type="OrthoDB" id="2269373at2759"/>
<accession>A0A401GFQ6</accession>
<dbReference type="EMBL" id="BFAD01000003">
    <property type="protein sequence ID" value="GBE80999.1"/>
    <property type="molecule type" value="Genomic_DNA"/>
</dbReference>
<dbReference type="PANTHER" id="PTHR31001:SF81">
    <property type="entry name" value="ZN(II)2CYS6 TRANSCRIPTION FACTOR"/>
    <property type="match status" value="1"/>
</dbReference>
<dbReference type="PANTHER" id="PTHR31001">
    <property type="entry name" value="UNCHARACTERIZED TRANSCRIPTIONAL REGULATORY PROTEIN"/>
    <property type="match status" value="1"/>
</dbReference>
<dbReference type="PROSITE" id="PS00463">
    <property type="entry name" value="ZN2_CY6_FUNGAL_1"/>
    <property type="match status" value="1"/>
</dbReference>